<dbReference type="CDD" id="cd14845">
    <property type="entry name" value="L-Ala-D-Glu_peptidase_like"/>
    <property type="match status" value="1"/>
</dbReference>
<gene>
    <name evidence="2" type="ORF">BECKLFY1418C_GA0070996_100945</name>
</gene>
<dbReference type="SUPFAM" id="SSF55166">
    <property type="entry name" value="Hedgehog/DD-peptidase"/>
    <property type="match status" value="1"/>
</dbReference>
<dbReference type="InterPro" id="IPR009045">
    <property type="entry name" value="Zn_M74/Hedgehog-like"/>
</dbReference>
<sequence length="144" mass="15840">MGEINGFGGDMSGYRLGLRSRTRLIGVHPDLVKVVKHAIKITEVDFTVLEGVRKCARQKALYDAGASKTMSSYHLIQSETGKAHAVDLGAYVDGRVRWDWPMYDKLGDAMKKAAQEVGVALTWGGDWSSFKDGPHFQIEILGEA</sequence>
<name>A0A450WC15_9GAMM</name>
<dbReference type="EMBL" id="CAADFN010000009">
    <property type="protein sequence ID" value="VFK14582.1"/>
    <property type="molecule type" value="Genomic_DNA"/>
</dbReference>
<accession>A0A450WC15</accession>
<dbReference type="Pfam" id="PF13539">
    <property type="entry name" value="Peptidase_M15_4"/>
    <property type="match status" value="1"/>
</dbReference>
<organism evidence="2">
    <name type="scientific">Candidatus Kentrum sp. LFY</name>
    <dbReference type="NCBI Taxonomy" id="2126342"/>
    <lineage>
        <taxon>Bacteria</taxon>
        <taxon>Pseudomonadati</taxon>
        <taxon>Pseudomonadota</taxon>
        <taxon>Gammaproteobacteria</taxon>
        <taxon>Candidatus Kentrum</taxon>
    </lineage>
</organism>
<feature type="domain" description="Peptidase M15C" evidence="1">
    <location>
        <begin position="82"/>
        <end position="138"/>
    </location>
</feature>
<evidence type="ECO:0000259" key="1">
    <source>
        <dbReference type="Pfam" id="PF13539"/>
    </source>
</evidence>
<dbReference type="AlphaFoldDB" id="A0A450WC15"/>
<evidence type="ECO:0000313" key="2">
    <source>
        <dbReference type="EMBL" id="VFK14582.1"/>
    </source>
</evidence>
<protein>
    <submittedName>
        <fullName evidence="2">Peptidoglycan L-alanyl-D-glutamate endopeptidase CwlK</fullName>
    </submittedName>
</protein>
<dbReference type="GO" id="GO:0008233">
    <property type="term" value="F:peptidase activity"/>
    <property type="evidence" value="ECO:0007669"/>
    <property type="project" value="InterPro"/>
</dbReference>
<reference evidence="2" key="1">
    <citation type="submission" date="2019-02" db="EMBL/GenBank/DDBJ databases">
        <authorList>
            <person name="Gruber-Vodicka R. H."/>
            <person name="Seah K. B. B."/>
        </authorList>
    </citation>
    <scope>NUCLEOTIDE SEQUENCE</scope>
    <source>
        <strain evidence="2">BECK_BY7</strain>
    </source>
</reference>
<proteinExistence type="predicted"/>
<dbReference type="Gene3D" id="3.30.1380.10">
    <property type="match status" value="1"/>
</dbReference>
<dbReference type="InterPro" id="IPR039561">
    <property type="entry name" value="Peptidase_M15C"/>
</dbReference>